<dbReference type="PANTHER" id="PTHR10454:SF232">
    <property type="entry name" value="AT03047P-RELATED"/>
    <property type="match status" value="1"/>
</dbReference>
<dbReference type="RefSeq" id="XP_016923036.2">
    <property type="nucleotide sequence ID" value="XM_017067547.4"/>
</dbReference>
<name>A0AB39YW55_DROSZ</name>
<evidence type="ECO:0000259" key="4">
    <source>
        <dbReference type="PROSITE" id="PS50208"/>
    </source>
</evidence>
<dbReference type="Proteomes" id="UP001652628">
    <property type="component" value="Chromosome X"/>
</dbReference>
<dbReference type="SUPFAM" id="SSF52129">
    <property type="entry name" value="Caspase-like"/>
    <property type="match status" value="1"/>
</dbReference>
<dbReference type="InterPro" id="IPR002398">
    <property type="entry name" value="Pept_C14"/>
</dbReference>
<protein>
    <submittedName>
        <fullName evidence="6">Caspase-14</fullName>
    </submittedName>
</protein>
<dbReference type="InterPro" id="IPR011600">
    <property type="entry name" value="Pept_C14_caspase"/>
</dbReference>
<dbReference type="CTD" id="36266"/>
<dbReference type="PRINTS" id="PR00376">
    <property type="entry name" value="IL1BCENZYME"/>
</dbReference>
<feature type="domain" description="Caspase family p20" evidence="4">
    <location>
        <begin position="67"/>
        <end position="186"/>
    </location>
</feature>
<evidence type="ECO:0000259" key="3">
    <source>
        <dbReference type="PROSITE" id="PS50207"/>
    </source>
</evidence>
<dbReference type="InterPro" id="IPR029030">
    <property type="entry name" value="Caspase-like_dom_sf"/>
</dbReference>
<dbReference type="GO" id="GO:0006508">
    <property type="term" value="P:proteolysis"/>
    <property type="evidence" value="ECO:0007669"/>
    <property type="project" value="InterPro"/>
</dbReference>
<evidence type="ECO:0000256" key="2">
    <source>
        <dbReference type="RuleBase" id="RU003971"/>
    </source>
</evidence>
<dbReference type="PROSITE" id="PS50207">
    <property type="entry name" value="CASPASE_P10"/>
    <property type="match status" value="1"/>
</dbReference>
<dbReference type="SMART" id="SM00115">
    <property type="entry name" value="CASc"/>
    <property type="match status" value="1"/>
</dbReference>
<dbReference type="GO" id="GO:0006915">
    <property type="term" value="P:apoptotic process"/>
    <property type="evidence" value="ECO:0007669"/>
    <property type="project" value="TreeGrafter"/>
</dbReference>
<feature type="domain" description="Caspase family p10" evidence="3">
    <location>
        <begin position="195"/>
        <end position="259"/>
    </location>
</feature>
<dbReference type="InterPro" id="IPR015917">
    <property type="entry name" value="Pept_C14A"/>
</dbReference>
<dbReference type="InterPro" id="IPR002138">
    <property type="entry name" value="Pept_C14_p10"/>
</dbReference>
<comment type="similarity">
    <text evidence="1 2">Belongs to the peptidase C14A family.</text>
</comment>
<dbReference type="PROSITE" id="PS50208">
    <property type="entry name" value="CASPASE_P20"/>
    <property type="match status" value="1"/>
</dbReference>
<keyword evidence="5" id="KW-1185">Reference proteome</keyword>
<evidence type="ECO:0000313" key="6">
    <source>
        <dbReference type="RefSeq" id="XP_016923036.2"/>
    </source>
</evidence>
<reference evidence="6" key="1">
    <citation type="submission" date="2025-08" db="UniProtKB">
        <authorList>
            <consortium name="RefSeq"/>
        </authorList>
    </citation>
    <scope>IDENTIFICATION</scope>
</reference>
<proteinExistence type="inferred from homology"/>
<dbReference type="GeneID" id="108004607"/>
<dbReference type="InterPro" id="IPR001309">
    <property type="entry name" value="Pept_C14_p20"/>
</dbReference>
<evidence type="ECO:0000256" key="1">
    <source>
        <dbReference type="ARBA" id="ARBA00010134"/>
    </source>
</evidence>
<gene>
    <name evidence="6" type="primary">Damm</name>
</gene>
<dbReference type="Gene3D" id="3.40.50.1460">
    <property type="match status" value="1"/>
</dbReference>
<dbReference type="GO" id="GO:0043525">
    <property type="term" value="P:positive regulation of neuron apoptotic process"/>
    <property type="evidence" value="ECO:0007669"/>
    <property type="project" value="TreeGrafter"/>
</dbReference>
<evidence type="ECO:0000313" key="5">
    <source>
        <dbReference type="Proteomes" id="UP001652628"/>
    </source>
</evidence>
<dbReference type="AlphaFoldDB" id="A0AB39YW55"/>
<dbReference type="Pfam" id="PF00656">
    <property type="entry name" value="Peptidase_C14"/>
    <property type="match status" value="1"/>
</dbReference>
<sequence>MAENYGDSDKRLQPASMYFKLDSEMMADGDSGSATADNEDSKPFESASMFFPVDAQGVIQVKLLPPLVCILHHVDFKNNERRDGSSQDVEALKKTFGSLKCQIIEVPNPTLAEVKKKIAELALAEFDQLSGLVIIILSHGGRKEKIESCDGQSYDLDDDVLFPLRDNSTLKGKPKILIVQACKNETRTKKVRADSSRFEPDYSYYMKCYSTTEGMLSSRDTVEGTIFIQTLCTAMDQHALTKDFKVIMEEVNAMVEKESAQKGFRQVPAILCSPWTPYCFGDYVNNAP</sequence>
<accession>A0AB39YW55</accession>
<organism evidence="5 6">
    <name type="scientific">Drosophila suzukii</name>
    <name type="common">Spotted-wing drosophila fruit fly</name>
    <dbReference type="NCBI Taxonomy" id="28584"/>
    <lineage>
        <taxon>Eukaryota</taxon>
        <taxon>Metazoa</taxon>
        <taxon>Ecdysozoa</taxon>
        <taxon>Arthropoda</taxon>
        <taxon>Hexapoda</taxon>
        <taxon>Insecta</taxon>
        <taxon>Pterygota</taxon>
        <taxon>Neoptera</taxon>
        <taxon>Endopterygota</taxon>
        <taxon>Diptera</taxon>
        <taxon>Brachycera</taxon>
        <taxon>Muscomorpha</taxon>
        <taxon>Ephydroidea</taxon>
        <taxon>Drosophilidae</taxon>
        <taxon>Drosophila</taxon>
        <taxon>Sophophora</taxon>
    </lineage>
</organism>
<dbReference type="GO" id="GO:0004197">
    <property type="term" value="F:cysteine-type endopeptidase activity"/>
    <property type="evidence" value="ECO:0007669"/>
    <property type="project" value="InterPro"/>
</dbReference>
<dbReference type="GO" id="GO:0005737">
    <property type="term" value="C:cytoplasm"/>
    <property type="evidence" value="ECO:0007669"/>
    <property type="project" value="TreeGrafter"/>
</dbReference>
<dbReference type="PANTHER" id="PTHR10454">
    <property type="entry name" value="CASPASE"/>
    <property type="match status" value="1"/>
</dbReference>